<organism evidence="2 3">
    <name type="scientific">Flavobacterium alvei</name>
    <dbReference type="NCBI Taxonomy" id="2080416"/>
    <lineage>
        <taxon>Bacteria</taxon>
        <taxon>Pseudomonadati</taxon>
        <taxon>Bacteroidota</taxon>
        <taxon>Flavobacteriia</taxon>
        <taxon>Flavobacteriales</taxon>
        <taxon>Flavobacteriaceae</taxon>
        <taxon>Flavobacterium</taxon>
    </lineage>
</organism>
<comment type="caution">
    <text evidence="2">The sequence shown here is derived from an EMBL/GenBank/DDBJ whole genome shotgun (WGS) entry which is preliminary data.</text>
</comment>
<gene>
    <name evidence="2" type="ORF">C3L50_04375</name>
</gene>
<keyword evidence="3" id="KW-1185">Reference proteome</keyword>
<feature type="signal peptide" evidence="1">
    <location>
        <begin position="1"/>
        <end position="19"/>
    </location>
</feature>
<dbReference type="EMBL" id="PQVG01000002">
    <property type="protein sequence ID" value="POY40738.1"/>
    <property type="molecule type" value="Genomic_DNA"/>
</dbReference>
<evidence type="ECO:0000313" key="3">
    <source>
        <dbReference type="Proteomes" id="UP000237310"/>
    </source>
</evidence>
<reference evidence="2 3" key="1">
    <citation type="submission" date="2018-01" db="EMBL/GenBank/DDBJ databases">
        <authorList>
            <person name="Gaut B.S."/>
            <person name="Morton B.R."/>
            <person name="Clegg M.T."/>
            <person name="Duvall M.R."/>
        </authorList>
    </citation>
    <scope>NUCLEOTIDE SEQUENCE [LARGE SCALE GENOMIC DNA]</scope>
    <source>
        <strain evidence="2 3">HR-AY</strain>
    </source>
</reference>
<protein>
    <recommendedName>
        <fullName evidence="4">Thioredoxin domain-containing protein</fullName>
    </recommendedName>
</protein>
<dbReference type="Proteomes" id="UP000237310">
    <property type="component" value="Unassembled WGS sequence"/>
</dbReference>
<proteinExistence type="predicted"/>
<feature type="chain" id="PRO_5015540455" description="Thioredoxin domain-containing protein" evidence="1">
    <location>
        <begin position="20"/>
        <end position="210"/>
    </location>
</feature>
<evidence type="ECO:0000313" key="2">
    <source>
        <dbReference type="EMBL" id="POY40738.1"/>
    </source>
</evidence>
<name>A0A2S5ADW2_9FLAO</name>
<evidence type="ECO:0008006" key="4">
    <source>
        <dbReference type="Google" id="ProtNLM"/>
    </source>
</evidence>
<evidence type="ECO:0000256" key="1">
    <source>
        <dbReference type="SAM" id="SignalP"/>
    </source>
</evidence>
<sequence>MKSKLSLLIILLISNISFSQDKKELFYDYDLTEISKEKFITLKNKDNYALSYENENSIKTYLAEIKTSGKLNFHLLETIKKYLVDLDPNTSFAQTNFIVINYIDNDPSIHTKGYQVPWDVFTKDISKSFKKSDKVTHFYIINPDVKDLFYYHGDKINWKTDKDHFIKDKFFPFKLNGGFLIIDKDGNYISYKGEYSKKDVLEKLKEMKEK</sequence>
<dbReference type="RefSeq" id="WP_103804924.1">
    <property type="nucleotide sequence ID" value="NZ_PQVG01000002.1"/>
</dbReference>
<dbReference type="AlphaFoldDB" id="A0A2S5ADW2"/>
<dbReference type="OrthoDB" id="823362at2"/>
<keyword evidence="1" id="KW-0732">Signal</keyword>
<accession>A0A2S5ADW2</accession>